<proteinExistence type="predicted"/>
<dbReference type="InterPro" id="IPR014469">
    <property type="entry name" value="DUF2271"/>
</dbReference>
<name>A0A0C4WQ06_9GAMM</name>
<keyword evidence="1" id="KW-0732">Signal</keyword>
<keyword evidence="3" id="KW-1185">Reference proteome</keyword>
<dbReference type="Proteomes" id="UP000068210">
    <property type="component" value="Chromosome"/>
</dbReference>
<dbReference type="Pfam" id="PF10029">
    <property type="entry name" value="DUF2271"/>
    <property type="match status" value="1"/>
</dbReference>
<dbReference type="AlphaFoldDB" id="A0A0C4WQ06"/>
<accession>A0A0C4WQ06</accession>
<dbReference type="RefSeq" id="WP_039805958.1">
    <property type="nucleotide sequence ID" value="NZ_CP010415.1"/>
</dbReference>
<evidence type="ECO:0000313" key="2">
    <source>
        <dbReference type="EMBL" id="AJE22756.1"/>
    </source>
</evidence>
<sequence>MRHRLLLSLCALFAAPAFAAELEIGLEIPRLEVAEYHRPYVAVWLQRPDKTHVADLAVWYGMKMKNNKGEKWLNSLRQWWQISGRHLDMPVDGVSGATRPVGEHHLTFSDDRPPFKDLPAGEYHLMVEVARQGGKRELLGAAFTWPPAQAEHFQAQGQLELGAMTLRLTP</sequence>
<dbReference type="HOGENOM" id="CLU_129911_0_0_6"/>
<gene>
    <name evidence="2" type="ORF">Achr_33490</name>
</gene>
<organism evidence="2 3">
    <name type="scientific">Azotobacter chroococcum NCIMB 8003</name>
    <dbReference type="NCBI Taxonomy" id="1328314"/>
    <lineage>
        <taxon>Bacteria</taxon>
        <taxon>Pseudomonadati</taxon>
        <taxon>Pseudomonadota</taxon>
        <taxon>Gammaproteobacteria</taxon>
        <taxon>Pseudomonadales</taxon>
        <taxon>Pseudomonadaceae</taxon>
        <taxon>Azotobacter</taxon>
    </lineage>
</organism>
<dbReference type="STRING" id="1328314.Achr_33490"/>
<evidence type="ECO:0000256" key="1">
    <source>
        <dbReference type="SAM" id="SignalP"/>
    </source>
</evidence>
<feature type="chain" id="PRO_5002173336" description="Periplasmic protein" evidence="1">
    <location>
        <begin position="20"/>
        <end position="170"/>
    </location>
</feature>
<evidence type="ECO:0000313" key="3">
    <source>
        <dbReference type="Proteomes" id="UP000068210"/>
    </source>
</evidence>
<evidence type="ECO:0008006" key="4">
    <source>
        <dbReference type="Google" id="ProtNLM"/>
    </source>
</evidence>
<dbReference type="KEGG" id="acx:Achr_33490"/>
<dbReference type="PIRSF" id="PIRSF014995">
    <property type="entry name" value="UCP014995"/>
    <property type="match status" value="1"/>
</dbReference>
<feature type="signal peptide" evidence="1">
    <location>
        <begin position="1"/>
        <end position="19"/>
    </location>
</feature>
<dbReference type="EMBL" id="CP010415">
    <property type="protein sequence ID" value="AJE22756.1"/>
    <property type="molecule type" value="Genomic_DNA"/>
</dbReference>
<protein>
    <recommendedName>
        <fullName evidence="4">Periplasmic protein</fullName>
    </recommendedName>
</protein>
<reference evidence="2 3" key="1">
    <citation type="journal article" date="2015" name="PLoS ONE">
        <title>Azotobacter Genomes: The Genome of Azotobacter chroococcum NCIMB 8003 (ATCC 4412).</title>
        <authorList>
            <person name="Robson R.L."/>
            <person name="Jones R."/>
            <person name="Robson R.M."/>
            <person name="Schwartz A."/>
            <person name="Richardson T.H."/>
        </authorList>
    </citation>
    <scope>NUCLEOTIDE SEQUENCE [LARGE SCALE GENOMIC DNA]</scope>
    <source>
        <strain evidence="2 3">NCIMB 8003</strain>
    </source>
</reference>